<keyword evidence="1" id="KW-0805">Transcription regulation</keyword>
<evidence type="ECO:0000256" key="1">
    <source>
        <dbReference type="ARBA" id="ARBA00023015"/>
    </source>
</evidence>
<dbReference type="InterPro" id="IPR050624">
    <property type="entry name" value="HTH-type_Tx_Regulator"/>
</dbReference>
<keyword evidence="3" id="KW-0804">Transcription</keyword>
<evidence type="ECO:0000256" key="4">
    <source>
        <dbReference type="PROSITE-ProRule" id="PRU00335"/>
    </source>
</evidence>
<dbReference type="AlphaFoldDB" id="A0A4R6S7T1"/>
<accession>A0A4R6S7T1</accession>
<feature type="domain" description="HTH tetR-type" evidence="5">
    <location>
        <begin position="14"/>
        <end position="74"/>
    </location>
</feature>
<dbReference type="SUPFAM" id="SSF48498">
    <property type="entry name" value="Tetracyclin repressor-like, C-terminal domain"/>
    <property type="match status" value="1"/>
</dbReference>
<dbReference type="InterPro" id="IPR036271">
    <property type="entry name" value="Tet_transcr_reg_TetR-rel_C_sf"/>
</dbReference>
<reference evidence="6 7" key="1">
    <citation type="submission" date="2019-03" db="EMBL/GenBank/DDBJ databases">
        <title>Genomic Encyclopedia of Type Strains, Phase IV (KMG-IV): sequencing the most valuable type-strain genomes for metagenomic binning, comparative biology and taxonomic classification.</title>
        <authorList>
            <person name="Goeker M."/>
        </authorList>
    </citation>
    <scope>NUCLEOTIDE SEQUENCE [LARGE SCALE GENOMIC DNA]</scope>
    <source>
        <strain evidence="6 7">DSM 45361</strain>
    </source>
</reference>
<dbReference type="RefSeq" id="WP_208115814.1">
    <property type="nucleotide sequence ID" value="NZ_SNXZ01000005.1"/>
</dbReference>
<evidence type="ECO:0000259" key="5">
    <source>
        <dbReference type="PROSITE" id="PS50977"/>
    </source>
</evidence>
<feature type="DNA-binding region" description="H-T-H motif" evidence="4">
    <location>
        <begin position="37"/>
        <end position="56"/>
    </location>
</feature>
<gene>
    <name evidence="6" type="ORF">EV186_105118</name>
</gene>
<proteinExistence type="predicted"/>
<dbReference type="InterPro" id="IPR025996">
    <property type="entry name" value="MT1864/Rv1816-like_C"/>
</dbReference>
<evidence type="ECO:0000313" key="6">
    <source>
        <dbReference type="EMBL" id="TDP94886.1"/>
    </source>
</evidence>
<dbReference type="Gene3D" id="1.10.357.10">
    <property type="entry name" value="Tetracycline Repressor, domain 2"/>
    <property type="match status" value="1"/>
</dbReference>
<dbReference type="InterPro" id="IPR009057">
    <property type="entry name" value="Homeodomain-like_sf"/>
</dbReference>
<evidence type="ECO:0000256" key="2">
    <source>
        <dbReference type="ARBA" id="ARBA00023125"/>
    </source>
</evidence>
<comment type="caution">
    <text evidence="6">The sequence shown here is derived from an EMBL/GenBank/DDBJ whole genome shotgun (WGS) entry which is preliminary data.</text>
</comment>
<dbReference type="PANTHER" id="PTHR43479">
    <property type="entry name" value="ACREF/ENVCD OPERON REPRESSOR-RELATED"/>
    <property type="match status" value="1"/>
</dbReference>
<dbReference type="SUPFAM" id="SSF46689">
    <property type="entry name" value="Homeodomain-like"/>
    <property type="match status" value="1"/>
</dbReference>
<dbReference type="PANTHER" id="PTHR43479:SF11">
    <property type="entry name" value="ACREF_ENVCD OPERON REPRESSOR-RELATED"/>
    <property type="match status" value="1"/>
</dbReference>
<evidence type="ECO:0000313" key="7">
    <source>
        <dbReference type="Proteomes" id="UP000295444"/>
    </source>
</evidence>
<sequence length="198" mass="21240">MDSEVKRPSGRHHGDLRRALEAAAMDVVAEKGLAGFTLAEVSRRAGVSVAAPYKHFADREALLATLVLRSYEEQRRRYRAAMARVADPVEKLAAFASAYVRFAVDERSLFELTFAAGLDKRARPELAEAGAALLGLLEAPAHAICGDDQRAHRLVLAVAACAHGHAVFVLEGVLDGPRDARRQAASAARVLANAHVAL</sequence>
<keyword evidence="2 4" id="KW-0238">DNA-binding</keyword>
<organism evidence="6 7">
    <name type="scientific">Labedaea rhizosphaerae</name>
    <dbReference type="NCBI Taxonomy" id="598644"/>
    <lineage>
        <taxon>Bacteria</taxon>
        <taxon>Bacillati</taxon>
        <taxon>Actinomycetota</taxon>
        <taxon>Actinomycetes</taxon>
        <taxon>Pseudonocardiales</taxon>
        <taxon>Pseudonocardiaceae</taxon>
        <taxon>Labedaea</taxon>
    </lineage>
</organism>
<dbReference type="Pfam" id="PF00440">
    <property type="entry name" value="TetR_N"/>
    <property type="match status" value="1"/>
</dbReference>
<dbReference type="Pfam" id="PF13305">
    <property type="entry name" value="TetR_C_33"/>
    <property type="match status" value="1"/>
</dbReference>
<name>A0A4R6S7T1_LABRH</name>
<dbReference type="PROSITE" id="PS50977">
    <property type="entry name" value="HTH_TETR_2"/>
    <property type="match status" value="1"/>
</dbReference>
<dbReference type="InterPro" id="IPR001647">
    <property type="entry name" value="HTH_TetR"/>
</dbReference>
<dbReference type="GO" id="GO:0003677">
    <property type="term" value="F:DNA binding"/>
    <property type="evidence" value="ECO:0007669"/>
    <property type="project" value="UniProtKB-UniRule"/>
</dbReference>
<evidence type="ECO:0000256" key="3">
    <source>
        <dbReference type="ARBA" id="ARBA00023163"/>
    </source>
</evidence>
<dbReference type="EMBL" id="SNXZ01000005">
    <property type="protein sequence ID" value="TDP94886.1"/>
    <property type="molecule type" value="Genomic_DNA"/>
</dbReference>
<protein>
    <submittedName>
        <fullName evidence="6">TetR family transcriptional regulator</fullName>
    </submittedName>
</protein>
<dbReference type="PRINTS" id="PR00455">
    <property type="entry name" value="HTHTETR"/>
</dbReference>
<dbReference type="Proteomes" id="UP000295444">
    <property type="component" value="Unassembled WGS sequence"/>
</dbReference>
<keyword evidence="7" id="KW-1185">Reference proteome</keyword>